<dbReference type="CDD" id="cd00448">
    <property type="entry name" value="YjgF_YER057c_UK114_family"/>
    <property type="match status" value="1"/>
</dbReference>
<organism evidence="2 3">
    <name type="scientific">Ammonifex degensii (strain DSM 10501 / KC4)</name>
    <dbReference type="NCBI Taxonomy" id="429009"/>
    <lineage>
        <taxon>Bacteria</taxon>
        <taxon>Bacillati</taxon>
        <taxon>Bacillota</taxon>
        <taxon>Clostridia</taxon>
        <taxon>Thermoanaerobacterales</taxon>
        <taxon>Thermoanaerobacteraceae</taxon>
        <taxon>Ammonifex</taxon>
    </lineage>
</organism>
<dbReference type="HOGENOM" id="CLU_100715_7_3_9"/>
<keyword evidence="3" id="KW-1185">Reference proteome</keyword>
<dbReference type="Gene3D" id="3.30.1330.40">
    <property type="entry name" value="RutC-like"/>
    <property type="match status" value="1"/>
</dbReference>
<comment type="similarity">
    <text evidence="1">Belongs to the RutC family.</text>
</comment>
<dbReference type="GO" id="GO:0019239">
    <property type="term" value="F:deaminase activity"/>
    <property type="evidence" value="ECO:0007669"/>
    <property type="project" value="TreeGrafter"/>
</dbReference>
<dbReference type="KEGG" id="adg:Adeg_0109"/>
<dbReference type="Proteomes" id="UP000002620">
    <property type="component" value="Chromosome"/>
</dbReference>
<dbReference type="EMBL" id="CP001785">
    <property type="protein sequence ID" value="ACX51284.1"/>
    <property type="molecule type" value="Genomic_DNA"/>
</dbReference>
<evidence type="ECO:0000313" key="3">
    <source>
        <dbReference type="Proteomes" id="UP000002620"/>
    </source>
</evidence>
<name>C9RAK7_AMMDK</name>
<dbReference type="FunFam" id="3.30.1330.40:FF:000001">
    <property type="entry name" value="L-PSP family endoribonuclease"/>
    <property type="match status" value="1"/>
</dbReference>
<dbReference type="Pfam" id="PF01042">
    <property type="entry name" value="Ribonuc_L-PSP"/>
    <property type="match status" value="1"/>
</dbReference>
<reference evidence="2 3" key="1">
    <citation type="submission" date="2009-10" db="EMBL/GenBank/DDBJ databases">
        <title>Complete sequence of chromosome of Ammonifex degensii KC4.</title>
        <authorList>
            <consortium name="US DOE Joint Genome Institute"/>
            <person name="Kerfeld C."/>
            <person name="Goodner B."/>
            <person name="Huber H."/>
            <person name="Stetter K."/>
            <person name="Lucas S."/>
            <person name="Copeland A."/>
            <person name="Lapidus A."/>
            <person name="Glavina del Rio T."/>
            <person name="Dalin E."/>
            <person name="Tice H."/>
            <person name="Bruce D."/>
            <person name="Goodwin L."/>
            <person name="Pitluck S."/>
            <person name="Saunders E."/>
            <person name="Brettin T."/>
            <person name="Detter J.C."/>
            <person name="Han C."/>
            <person name="Larimer F."/>
            <person name="Land M."/>
            <person name="Hauser L."/>
            <person name="Kyrpides N."/>
            <person name="Ovchinnikova G."/>
            <person name="Richardson P."/>
        </authorList>
    </citation>
    <scope>NUCLEOTIDE SEQUENCE [LARGE SCALE GENOMIC DNA]</scope>
    <source>
        <strain evidence="3">DSM 10501 / KC4</strain>
    </source>
</reference>
<dbReference type="STRING" id="429009.Adeg_0109"/>
<dbReference type="InterPro" id="IPR019897">
    <property type="entry name" value="RidA_CS"/>
</dbReference>
<evidence type="ECO:0000256" key="1">
    <source>
        <dbReference type="ARBA" id="ARBA00010552"/>
    </source>
</evidence>
<proteinExistence type="inferred from homology"/>
<gene>
    <name evidence="2" type="ordered locus">Adeg_0109</name>
</gene>
<dbReference type="PANTHER" id="PTHR11803:SF39">
    <property type="entry name" value="2-IMINOBUTANOATE_2-IMINOPROPANOATE DEAMINASE"/>
    <property type="match status" value="1"/>
</dbReference>
<dbReference type="InterPro" id="IPR006056">
    <property type="entry name" value="RidA"/>
</dbReference>
<dbReference type="eggNOG" id="COG0251">
    <property type="taxonomic scope" value="Bacteria"/>
</dbReference>
<dbReference type="AlphaFoldDB" id="C9RAK7"/>
<evidence type="ECO:0000313" key="2">
    <source>
        <dbReference type="EMBL" id="ACX51284.1"/>
    </source>
</evidence>
<dbReference type="PROSITE" id="PS01094">
    <property type="entry name" value="UPF0076"/>
    <property type="match status" value="1"/>
</dbReference>
<dbReference type="OrthoDB" id="9803101at2"/>
<dbReference type="SUPFAM" id="SSF55298">
    <property type="entry name" value="YjgF-like"/>
    <property type="match status" value="1"/>
</dbReference>
<dbReference type="NCBIfam" id="TIGR00004">
    <property type="entry name" value="Rid family detoxifying hydrolase"/>
    <property type="match status" value="1"/>
</dbReference>
<dbReference type="RefSeq" id="WP_015738163.1">
    <property type="nucleotide sequence ID" value="NC_013385.1"/>
</dbReference>
<protein>
    <submittedName>
        <fullName evidence="2">Endoribonuclease L-PSP</fullName>
    </submittedName>
</protein>
<dbReference type="InterPro" id="IPR035959">
    <property type="entry name" value="RutC-like_sf"/>
</dbReference>
<dbReference type="GO" id="GO:0005829">
    <property type="term" value="C:cytosol"/>
    <property type="evidence" value="ECO:0007669"/>
    <property type="project" value="TreeGrafter"/>
</dbReference>
<accession>C9RAK7</accession>
<sequence>MKRERIVAPNAPSAIGPYSQAVRVGSLVFVSGQVPLDPSTGQLVEGDIGTQTERAIQNIEAILEAAGLGLKNVVKTTVFLTDINEFPVVNEVYARYFGDSLPARSAVQVAGLPKGARVEIEAIAWDPGHGKEGVAGKTSQ</sequence>
<dbReference type="InterPro" id="IPR006175">
    <property type="entry name" value="YjgF/YER057c/UK114"/>
</dbReference>
<dbReference type="PANTHER" id="PTHR11803">
    <property type="entry name" value="2-IMINOBUTANOATE/2-IMINOPROPANOATE DEAMINASE RIDA"/>
    <property type="match status" value="1"/>
</dbReference>